<dbReference type="Pfam" id="PF09700">
    <property type="entry name" value="Cas_Cmr3"/>
    <property type="match status" value="1"/>
</dbReference>
<evidence type="ECO:0000313" key="3">
    <source>
        <dbReference type="Proteomes" id="UP000183967"/>
    </source>
</evidence>
<dbReference type="OrthoDB" id="1953349at2"/>
<keyword evidence="3" id="KW-1185">Reference proteome</keyword>
<gene>
    <name evidence="2" type="ORF">SAMN02745135_01420</name>
</gene>
<dbReference type="AlphaFoldDB" id="A0A1M5UHR5"/>
<evidence type="ECO:0000256" key="1">
    <source>
        <dbReference type="SAM" id="Coils"/>
    </source>
</evidence>
<reference evidence="3" key="1">
    <citation type="submission" date="2016-11" db="EMBL/GenBank/DDBJ databases">
        <authorList>
            <person name="Varghese N."/>
            <person name="Submissions S."/>
        </authorList>
    </citation>
    <scope>NUCLEOTIDE SEQUENCE [LARGE SCALE GENOMIC DNA]</scope>
    <source>
        <strain evidence="3">DSM 13643</strain>
    </source>
</reference>
<dbReference type="InterPro" id="IPR019117">
    <property type="entry name" value="CRISPR-assoc_protein_Cmr3"/>
</dbReference>
<dbReference type="EMBL" id="FQXO01000034">
    <property type="protein sequence ID" value="SHH62203.1"/>
    <property type="molecule type" value="Genomic_DNA"/>
</dbReference>
<feature type="coiled-coil region" evidence="1">
    <location>
        <begin position="326"/>
        <end position="353"/>
    </location>
</feature>
<dbReference type="RefSeq" id="WP_073196521.1">
    <property type="nucleotide sequence ID" value="NZ_FQXO01000034.1"/>
</dbReference>
<proteinExistence type="predicted"/>
<protein>
    <submittedName>
        <fullName evidence="2">CRISPR-associated protein, Cmr3 family</fullName>
    </submittedName>
</protein>
<evidence type="ECO:0000313" key="2">
    <source>
        <dbReference type="EMBL" id="SHH62203.1"/>
    </source>
</evidence>
<name>A0A1M5UHR5_9FIRM</name>
<keyword evidence="1" id="KW-0175">Coiled coil</keyword>
<sequence length="361" mass="42585">MSKYLVTLKPLDYYFFGGEITFDSKDGTTNYFVRSNIFPQQTAILGALRKEILIQQGLYKYDWSYTDKERENINKIIGKESFKINYIEEQDFGVIKSISNVFIYKNGEFFISAPFDHNEKVCKEINRKKYYTPFKFEKETFKSNICLNGVYKLIGYDHKKGITRDFLNIETKEIVSENKIFVSKIRIGIKKGSHITKDDGGYYKQQFFKLEDGYEFAFILELSSDIHIKDCILYIGGEKSAFRAKFEKKTDNFEIKVEFDDKYRTIDRVILLSDTYLDNPYENCGFAIADTENFRNIETCYEKGINNINKALKKISKKYKFLKRGTVLYSIDLKELEERIEKYENLRKIGYNKYVYIKGGI</sequence>
<accession>A0A1M5UHR5</accession>
<organism evidence="2 3">
    <name type="scientific">Caloranaerobacter azorensis DSM 13643</name>
    <dbReference type="NCBI Taxonomy" id="1121264"/>
    <lineage>
        <taxon>Bacteria</taxon>
        <taxon>Bacillati</taxon>
        <taxon>Bacillota</taxon>
        <taxon>Tissierellia</taxon>
        <taxon>Tissierellales</taxon>
        <taxon>Thermohalobacteraceae</taxon>
        <taxon>Caloranaerobacter</taxon>
    </lineage>
</organism>
<dbReference type="Proteomes" id="UP000183967">
    <property type="component" value="Unassembled WGS sequence"/>
</dbReference>